<evidence type="ECO:0000256" key="1">
    <source>
        <dbReference type="ARBA" id="ARBA00006801"/>
    </source>
</evidence>
<feature type="domain" description="JmjC" evidence="3">
    <location>
        <begin position="197"/>
        <end position="424"/>
    </location>
</feature>
<accession>A0A7S0UNS9</accession>
<feature type="compositionally biased region" description="Basic and acidic residues" evidence="2">
    <location>
        <begin position="308"/>
        <end position="318"/>
    </location>
</feature>
<feature type="region of interest" description="Disordered" evidence="2">
    <location>
        <begin position="295"/>
        <end position="327"/>
    </location>
</feature>
<sequence>MVALNDYFPLQKCDSHCFDDVSRFRPQSDPLICGRVEARRLQKYELEINANTLSSPSPSPRGSYFQIERRHVDSFSYEEFWTQYLLLNKPVLIEGITKDWQAAKEWVDPETWGLNIDALERIAPVDAVVRVTETNGELASYGDCSTMPLREYTAWWRTHKAKGESLCSSASESSSRSQRNDKLLYLKDWHFIGECPHFKPYDTPIYFSSDWLNSYYDSLFQNRYDTSTTNADVACIDYRFLYVGPAGTKTPVHTDVLHSHSWSANVVGRKRWLMLAPADAHLVYDTATTLEIASSFGESEDEEEYEQEKENGRREGGNNKDIWSTTGNIGKKESLEGKSNSLLVALEVQEKKKKSRDERRKTFPLLPLARKKLYECIQPAGSALFVPSGWHHSVVNEEDTLSLNHNWINASNAEYTWALLKQQRADAAEGIDDLKSSCEPLEFESLVQRNVKANAGLDWDEWVRLLETIVTSTLVDEKMNGELVEEVQVIKDNDNIQIHTPIQISEQLSIAKLNFVVIRKILKEMFEEYEKIFMKGGGKLFPSFSETETLFKLPTTFASVMGLLNRVDAILK</sequence>
<dbReference type="InterPro" id="IPR041667">
    <property type="entry name" value="Cupin_8"/>
</dbReference>
<dbReference type="EMBL" id="HBFM01001290">
    <property type="protein sequence ID" value="CAD8764315.1"/>
    <property type="molecule type" value="Transcribed_RNA"/>
</dbReference>
<dbReference type="SMART" id="SM00558">
    <property type="entry name" value="JmjC"/>
    <property type="match status" value="1"/>
</dbReference>
<dbReference type="InterPro" id="IPR050910">
    <property type="entry name" value="JMJD6_ArgDemeth/LysHydrox"/>
</dbReference>
<evidence type="ECO:0000313" key="4">
    <source>
        <dbReference type="EMBL" id="CAD8764315.1"/>
    </source>
</evidence>
<dbReference type="AlphaFoldDB" id="A0A7S0UNS9"/>
<feature type="compositionally biased region" description="Acidic residues" evidence="2">
    <location>
        <begin position="298"/>
        <end position="307"/>
    </location>
</feature>
<proteinExistence type="inferred from homology"/>
<organism evidence="4">
    <name type="scientific">Polytomella parva</name>
    <dbReference type="NCBI Taxonomy" id="51329"/>
    <lineage>
        <taxon>Eukaryota</taxon>
        <taxon>Viridiplantae</taxon>
        <taxon>Chlorophyta</taxon>
        <taxon>core chlorophytes</taxon>
        <taxon>Chlorophyceae</taxon>
        <taxon>CS clade</taxon>
        <taxon>Chlamydomonadales</taxon>
        <taxon>Chlamydomonadaceae</taxon>
        <taxon>Polytomella</taxon>
    </lineage>
</organism>
<name>A0A7S0UNS9_9CHLO</name>
<evidence type="ECO:0000259" key="3">
    <source>
        <dbReference type="PROSITE" id="PS51184"/>
    </source>
</evidence>
<dbReference type="GO" id="GO:0043565">
    <property type="term" value="F:sequence-specific DNA binding"/>
    <property type="evidence" value="ECO:0007669"/>
    <property type="project" value="TreeGrafter"/>
</dbReference>
<dbReference type="GO" id="GO:0016706">
    <property type="term" value="F:2-oxoglutarate-dependent dioxygenase activity"/>
    <property type="evidence" value="ECO:0007669"/>
    <property type="project" value="TreeGrafter"/>
</dbReference>
<dbReference type="GO" id="GO:0005634">
    <property type="term" value="C:nucleus"/>
    <property type="evidence" value="ECO:0007669"/>
    <property type="project" value="TreeGrafter"/>
</dbReference>
<dbReference type="InterPro" id="IPR003347">
    <property type="entry name" value="JmjC_dom"/>
</dbReference>
<dbReference type="SUPFAM" id="SSF51197">
    <property type="entry name" value="Clavaminate synthase-like"/>
    <property type="match status" value="1"/>
</dbReference>
<dbReference type="PANTHER" id="PTHR12480:SF6">
    <property type="entry name" value="2-OXOGLUTARATE AND IRON-DEPENDENT OXYGENASE JMJD4"/>
    <property type="match status" value="1"/>
</dbReference>
<comment type="similarity">
    <text evidence="1">Belongs to the JARID1 histone demethylase family.</text>
</comment>
<reference evidence="4" key="1">
    <citation type="submission" date="2021-01" db="EMBL/GenBank/DDBJ databases">
        <authorList>
            <person name="Corre E."/>
            <person name="Pelletier E."/>
            <person name="Niang G."/>
            <person name="Scheremetjew M."/>
            <person name="Finn R."/>
            <person name="Kale V."/>
            <person name="Holt S."/>
            <person name="Cochrane G."/>
            <person name="Meng A."/>
            <person name="Brown T."/>
            <person name="Cohen L."/>
        </authorList>
    </citation>
    <scope>NUCLEOTIDE SEQUENCE</scope>
    <source>
        <strain evidence="4">SAG 63-3</strain>
    </source>
</reference>
<protein>
    <recommendedName>
        <fullName evidence="3">JmjC domain-containing protein</fullName>
    </recommendedName>
</protein>
<dbReference type="Gene3D" id="2.60.120.650">
    <property type="entry name" value="Cupin"/>
    <property type="match status" value="1"/>
</dbReference>
<dbReference type="GO" id="GO:0045905">
    <property type="term" value="P:positive regulation of translational termination"/>
    <property type="evidence" value="ECO:0007669"/>
    <property type="project" value="TreeGrafter"/>
</dbReference>
<gene>
    <name evidence="4" type="ORF">PPAR00522_LOCUS699</name>
</gene>
<dbReference type="Pfam" id="PF13621">
    <property type="entry name" value="Cupin_8"/>
    <property type="match status" value="1"/>
</dbReference>
<dbReference type="GO" id="GO:0005737">
    <property type="term" value="C:cytoplasm"/>
    <property type="evidence" value="ECO:0007669"/>
    <property type="project" value="TreeGrafter"/>
</dbReference>
<evidence type="ECO:0000256" key="2">
    <source>
        <dbReference type="SAM" id="MobiDB-lite"/>
    </source>
</evidence>
<dbReference type="PANTHER" id="PTHR12480">
    <property type="entry name" value="ARGININE DEMETHYLASE AND LYSYL-HYDROXYLASE JMJD"/>
    <property type="match status" value="1"/>
</dbReference>
<dbReference type="PROSITE" id="PS51184">
    <property type="entry name" value="JMJC"/>
    <property type="match status" value="1"/>
</dbReference>